<dbReference type="RefSeq" id="WP_338396353.1">
    <property type="nucleotide sequence ID" value="NZ_AP025327.1"/>
</dbReference>
<dbReference type="KEGG" id="fax:FUAX_55730"/>
<dbReference type="EMBL" id="AP025327">
    <property type="protein sequence ID" value="BDD13141.1"/>
    <property type="molecule type" value="Genomic_DNA"/>
</dbReference>
<keyword evidence="2" id="KW-1185">Reference proteome</keyword>
<evidence type="ECO:0000313" key="1">
    <source>
        <dbReference type="EMBL" id="BDD13141.1"/>
    </source>
</evidence>
<protein>
    <submittedName>
        <fullName evidence="1">Uncharacterized protein</fullName>
    </submittedName>
</protein>
<gene>
    <name evidence="1" type="ORF">FUAX_55730</name>
</gene>
<dbReference type="AlphaFoldDB" id="A0AAU9CVP9"/>
<organism evidence="1 2">
    <name type="scientific">Fulvitalea axinellae</name>
    <dbReference type="NCBI Taxonomy" id="1182444"/>
    <lineage>
        <taxon>Bacteria</taxon>
        <taxon>Pseudomonadati</taxon>
        <taxon>Bacteroidota</taxon>
        <taxon>Cytophagia</taxon>
        <taxon>Cytophagales</taxon>
        <taxon>Persicobacteraceae</taxon>
        <taxon>Fulvitalea</taxon>
    </lineage>
</organism>
<keyword evidence="1" id="KW-0614">Plasmid</keyword>
<name>A0AAU9CVP9_9BACT</name>
<dbReference type="Proteomes" id="UP001348817">
    <property type="component" value="Plasmid pFA13"/>
</dbReference>
<evidence type="ECO:0000313" key="2">
    <source>
        <dbReference type="Proteomes" id="UP001348817"/>
    </source>
</evidence>
<geneLocation type="plasmid" evidence="1 2">
    <name>pFA13</name>
</geneLocation>
<proteinExistence type="predicted"/>
<accession>A0AAU9CVP9</accession>
<sequence>MALQNITVPLSPSAKKYMIRMYGKTPRMTRHDHIGKKFFELIERKSWDGRYIYRFDESKSLKFFADLRIDRRHPPHFGHKSAAEFSAHIENHVADIANWFIYGNLHHTNSIKEAILLFMDKFNFEESELPYETIKKRFYRWEKSMGYGKKFA</sequence>
<reference evidence="1 2" key="1">
    <citation type="submission" date="2021-12" db="EMBL/GenBank/DDBJ databases">
        <title>Genome sequencing of bacteria with rrn-lacking chromosome and rrn-plasmid.</title>
        <authorList>
            <person name="Anda M."/>
            <person name="Iwasaki W."/>
        </authorList>
    </citation>
    <scope>NUCLEOTIDE SEQUENCE [LARGE SCALE GENOMIC DNA]</scope>
    <source>
        <strain evidence="1 2">DSM 100852</strain>
        <plasmid evidence="1 2">pFA13</plasmid>
    </source>
</reference>